<dbReference type="EMBL" id="KZ857399">
    <property type="protein sequence ID" value="RDX50513.1"/>
    <property type="molecule type" value="Genomic_DNA"/>
</dbReference>
<name>A0A371DDB4_9APHY</name>
<gene>
    <name evidence="1" type="ORF">OH76DRAFT_454311</name>
</gene>
<dbReference type="Proteomes" id="UP000256964">
    <property type="component" value="Unassembled WGS sequence"/>
</dbReference>
<protein>
    <submittedName>
        <fullName evidence="1">Uncharacterized protein</fullName>
    </submittedName>
</protein>
<reference evidence="1 2" key="1">
    <citation type="journal article" date="2018" name="Biotechnol. Biofuels">
        <title>Integrative visual omics of the white-rot fungus Polyporus brumalis exposes the biotechnological potential of its oxidative enzymes for delignifying raw plant biomass.</title>
        <authorList>
            <person name="Miyauchi S."/>
            <person name="Rancon A."/>
            <person name="Drula E."/>
            <person name="Hage H."/>
            <person name="Chaduli D."/>
            <person name="Favel A."/>
            <person name="Grisel S."/>
            <person name="Henrissat B."/>
            <person name="Herpoel-Gimbert I."/>
            <person name="Ruiz-Duenas F.J."/>
            <person name="Chevret D."/>
            <person name="Hainaut M."/>
            <person name="Lin J."/>
            <person name="Wang M."/>
            <person name="Pangilinan J."/>
            <person name="Lipzen A."/>
            <person name="Lesage-Meessen L."/>
            <person name="Navarro D."/>
            <person name="Riley R."/>
            <person name="Grigoriev I.V."/>
            <person name="Zhou S."/>
            <person name="Raouche S."/>
            <person name="Rosso M.N."/>
        </authorList>
    </citation>
    <scope>NUCLEOTIDE SEQUENCE [LARGE SCALE GENOMIC DNA]</scope>
    <source>
        <strain evidence="1 2">BRFM 1820</strain>
    </source>
</reference>
<accession>A0A371DDB4</accession>
<sequence>MHWLQSRHATHMRRVDAAQGVRSYVCMYSRSSDSGTSSTPSRGVGLICWKLQMTRPTPRLAGLPKVPRDCSVSPGSRTHHCKLMVIAQRRRWMNGPRRSRTVKCNYIMPIGRGTASSRDSRPAPLSFPYSFRLESVPTLVDSRLALTQGKKD</sequence>
<evidence type="ECO:0000313" key="1">
    <source>
        <dbReference type="EMBL" id="RDX50513.1"/>
    </source>
</evidence>
<organism evidence="1 2">
    <name type="scientific">Lentinus brumalis</name>
    <dbReference type="NCBI Taxonomy" id="2498619"/>
    <lineage>
        <taxon>Eukaryota</taxon>
        <taxon>Fungi</taxon>
        <taxon>Dikarya</taxon>
        <taxon>Basidiomycota</taxon>
        <taxon>Agaricomycotina</taxon>
        <taxon>Agaricomycetes</taxon>
        <taxon>Polyporales</taxon>
        <taxon>Polyporaceae</taxon>
        <taxon>Lentinus</taxon>
    </lineage>
</organism>
<dbReference type="AlphaFoldDB" id="A0A371DDB4"/>
<proteinExistence type="predicted"/>
<keyword evidence="2" id="KW-1185">Reference proteome</keyword>
<evidence type="ECO:0000313" key="2">
    <source>
        <dbReference type="Proteomes" id="UP000256964"/>
    </source>
</evidence>